<gene>
    <name evidence="2" type="ORF">FSB73_19080</name>
</gene>
<name>A0A5B8VRV5_9BACT</name>
<dbReference type="PANTHER" id="PTHR34825:SF1">
    <property type="entry name" value="AAA-ATPASE-LIKE DOMAIN-CONTAINING PROTEIN"/>
    <property type="match status" value="1"/>
</dbReference>
<reference evidence="2 3" key="1">
    <citation type="journal article" date="2017" name="Int. J. Syst. Evol. Microbiol.">
        <title>Arachidicoccus ginsenosidivorans sp. nov., with ginsenoside-converting activity isolated from ginseng cultivating soil.</title>
        <authorList>
            <person name="Siddiqi M.Z."/>
            <person name="Aslam Z."/>
            <person name="Im W.T."/>
        </authorList>
    </citation>
    <scope>NUCLEOTIDE SEQUENCE [LARGE SCALE GENOMIC DNA]</scope>
    <source>
        <strain evidence="2 3">Gsoil 809</strain>
    </source>
</reference>
<sequence>MLQQYPIGLQSFQEIREGGYVYVDKTQAIYQLVKTGKYYFLSRPRRFGKSLLVDTIDKLFSGNKELFEGLWIYDKWDWTQTHPVIRISFSNIGVRTEGLEVAIYRSLETNARRLGLTLNESSYDQKFKELIEKASVNGRVVILIDEYDKPIIDFLEEPELAEANRAIMKNFYSIIKDSDEYIRFLFITGVSQFSQVSVFSDLNNLRNITLTSEFSSLVGITQEELEANFSEEIAALQKDRPDILTQIKDWYDGYTWDMKTWVYNPFSLLNFMVDPEFDPYWYETGTPTFLIRLLKKEWKYDVETYQMGKQSLSNFNTVNPNMGALLFQTGYLTIKNISPNRKVYDLGFPNLEVKSSFLDGLLGAYRGMEGVDSVAEMDVIKKALKEGDIPAMILGLNAIIATTPYDVWKPDTESIFHAQTSLIFRLLGLEVYSEVHSAQGRCDVLVKTAQYIYVLELKLDGTGGEALKQIKVDLKARGYLTPYAADPRKKIAVGISFSSKTRQVEEYLVEEL</sequence>
<evidence type="ECO:0000313" key="3">
    <source>
        <dbReference type="Proteomes" id="UP000321291"/>
    </source>
</evidence>
<dbReference type="InterPro" id="IPR012547">
    <property type="entry name" value="PDDEXK_9"/>
</dbReference>
<dbReference type="EMBL" id="CP042434">
    <property type="protein sequence ID" value="QEC73446.1"/>
    <property type="molecule type" value="Genomic_DNA"/>
</dbReference>
<dbReference type="AlphaFoldDB" id="A0A5B8VRV5"/>
<accession>A0A5B8VRV5</accession>
<keyword evidence="3" id="KW-1185">Reference proteome</keyword>
<evidence type="ECO:0000313" key="2">
    <source>
        <dbReference type="EMBL" id="QEC73446.1"/>
    </source>
</evidence>
<dbReference type="InterPro" id="IPR027417">
    <property type="entry name" value="P-loop_NTPase"/>
</dbReference>
<dbReference type="SUPFAM" id="SSF52540">
    <property type="entry name" value="P-loop containing nucleoside triphosphate hydrolases"/>
    <property type="match status" value="1"/>
</dbReference>
<protein>
    <submittedName>
        <fullName evidence="2">AAA family ATPase</fullName>
    </submittedName>
</protein>
<dbReference type="Pfam" id="PF09820">
    <property type="entry name" value="AAA-ATPase_like"/>
    <property type="match status" value="1"/>
</dbReference>
<dbReference type="Pfam" id="PF08011">
    <property type="entry name" value="PDDEXK_9"/>
    <property type="match status" value="1"/>
</dbReference>
<organism evidence="2 3">
    <name type="scientific">Arachidicoccus ginsenosidivorans</name>
    <dbReference type="NCBI Taxonomy" id="496057"/>
    <lineage>
        <taxon>Bacteria</taxon>
        <taxon>Pseudomonadati</taxon>
        <taxon>Bacteroidota</taxon>
        <taxon>Chitinophagia</taxon>
        <taxon>Chitinophagales</taxon>
        <taxon>Chitinophagaceae</taxon>
        <taxon>Arachidicoccus</taxon>
    </lineage>
</organism>
<dbReference type="RefSeq" id="WP_146785843.1">
    <property type="nucleotide sequence ID" value="NZ_CP042434.1"/>
</dbReference>
<feature type="domain" description="AAA-ATPase-like" evidence="1">
    <location>
        <begin position="6"/>
        <end position="199"/>
    </location>
</feature>
<evidence type="ECO:0000259" key="1">
    <source>
        <dbReference type="Pfam" id="PF09820"/>
    </source>
</evidence>
<dbReference type="OrthoDB" id="9776605at2"/>
<dbReference type="InterPro" id="IPR018631">
    <property type="entry name" value="AAA-ATPase-like_dom"/>
</dbReference>
<dbReference type="Proteomes" id="UP000321291">
    <property type="component" value="Chromosome"/>
</dbReference>
<proteinExistence type="predicted"/>
<dbReference type="KEGG" id="agi:FSB73_19080"/>
<dbReference type="PANTHER" id="PTHR34825">
    <property type="entry name" value="CONSERVED PROTEIN, WITH A WEAK D-GALACTARATE DEHYDRATASE/ALTRONATE HYDROLASE DOMAIN"/>
    <property type="match status" value="1"/>
</dbReference>